<keyword evidence="2" id="KW-1185">Reference proteome</keyword>
<accession>A0ABS4GBB3</accession>
<reference evidence="1 2" key="1">
    <citation type="submission" date="2021-03" db="EMBL/GenBank/DDBJ databases">
        <title>Genomic Encyclopedia of Type Strains, Phase IV (KMG-IV): sequencing the most valuable type-strain genomes for metagenomic binning, comparative biology and taxonomic classification.</title>
        <authorList>
            <person name="Goeker M."/>
        </authorList>
    </citation>
    <scope>NUCLEOTIDE SEQUENCE [LARGE SCALE GENOMIC DNA]</scope>
    <source>
        <strain evidence="1 2">DSM 24004</strain>
    </source>
</reference>
<dbReference type="EMBL" id="JAGGKS010000002">
    <property type="protein sequence ID" value="MBP1924979.1"/>
    <property type="molecule type" value="Genomic_DNA"/>
</dbReference>
<evidence type="ECO:0000313" key="1">
    <source>
        <dbReference type="EMBL" id="MBP1924979.1"/>
    </source>
</evidence>
<protein>
    <submittedName>
        <fullName evidence="1">Uncharacterized protein</fullName>
    </submittedName>
</protein>
<dbReference type="Proteomes" id="UP001519342">
    <property type="component" value="Unassembled WGS sequence"/>
</dbReference>
<comment type="caution">
    <text evidence="1">The sequence shown here is derived from an EMBL/GenBank/DDBJ whole genome shotgun (WGS) entry which is preliminary data.</text>
</comment>
<organism evidence="1 2">
    <name type="scientific">Sedimentibacter acidaminivorans</name>
    <dbReference type="NCBI Taxonomy" id="913099"/>
    <lineage>
        <taxon>Bacteria</taxon>
        <taxon>Bacillati</taxon>
        <taxon>Bacillota</taxon>
        <taxon>Tissierellia</taxon>
        <taxon>Sedimentibacter</taxon>
    </lineage>
</organism>
<sequence>MNYSQGFYNMKDYMNPNNMPPYYGNIPMPVMGMACMDNTGYPSSMPFIPDSYIPTKSNMSMPNGDMPALPSMPTNNMPNMNMPTYPDMPGMPGTMPGMPGTMPGMPNNNRTYPMKPRMPENNMPTYPTMPGMPEGNMPNYPMPGTQMNCKQLYEYMKRMNCMEQLNDMNDMQIDEN</sequence>
<gene>
    <name evidence="1" type="ORF">J2Z76_000836</name>
</gene>
<name>A0ABS4GBB3_9FIRM</name>
<evidence type="ECO:0000313" key="2">
    <source>
        <dbReference type="Proteomes" id="UP001519342"/>
    </source>
</evidence>
<dbReference type="RefSeq" id="WP_209510735.1">
    <property type="nucleotide sequence ID" value="NZ_JAGGKS010000002.1"/>
</dbReference>
<proteinExistence type="predicted"/>